<reference evidence="1 2" key="1">
    <citation type="submission" date="2015-09" db="EMBL/GenBank/DDBJ databases">
        <title>Host preference determinants of Valsa canker pathogens revealed by comparative genomics.</title>
        <authorList>
            <person name="Yin Z."/>
            <person name="Huang L."/>
        </authorList>
    </citation>
    <scope>NUCLEOTIDE SEQUENCE [LARGE SCALE GENOMIC DNA]</scope>
    <source>
        <strain evidence="1 2">03-1</strain>
    </source>
</reference>
<accession>A0A423XA90</accession>
<evidence type="ECO:0000313" key="2">
    <source>
        <dbReference type="Proteomes" id="UP000283895"/>
    </source>
</evidence>
<proteinExistence type="predicted"/>
<dbReference type="EMBL" id="LKEA01000001">
    <property type="protein sequence ID" value="ROW12820.1"/>
    <property type="molecule type" value="Genomic_DNA"/>
</dbReference>
<gene>
    <name evidence="1" type="ORF">VMCG_00430</name>
</gene>
<evidence type="ECO:0000313" key="1">
    <source>
        <dbReference type="EMBL" id="ROW12820.1"/>
    </source>
</evidence>
<protein>
    <submittedName>
        <fullName evidence="1">Uncharacterized protein</fullName>
    </submittedName>
</protein>
<name>A0A423XA90_9PEZI</name>
<dbReference type="Proteomes" id="UP000283895">
    <property type="component" value="Unassembled WGS sequence"/>
</dbReference>
<organism evidence="1 2">
    <name type="scientific">Cytospora schulzeri</name>
    <dbReference type="NCBI Taxonomy" id="448051"/>
    <lineage>
        <taxon>Eukaryota</taxon>
        <taxon>Fungi</taxon>
        <taxon>Dikarya</taxon>
        <taxon>Ascomycota</taxon>
        <taxon>Pezizomycotina</taxon>
        <taxon>Sordariomycetes</taxon>
        <taxon>Sordariomycetidae</taxon>
        <taxon>Diaporthales</taxon>
        <taxon>Cytosporaceae</taxon>
        <taxon>Cytospora</taxon>
    </lineage>
</organism>
<dbReference type="OrthoDB" id="4062651at2759"/>
<comment type="caution">
    <text evidence="1">The sequence shown here is derived from an EMBL/GenBank/DDBJ whole genome shotgun (WGS) entry which is preliminary data.</text>
</comment>
<sequence>MAAPSPYQYPGTQLSPHVKNILQRTYDYFDFFWKGQVVQWCRQDQRGQRFPIYQTFDVPRWGPSNPLVTPVEGTVPPRRLLYNTKITRDGSDPEALRQIEDEIRNGRHDIARRVQPLGFRLVKILGKGGEGVAVLFEMNDSGTWRKVVVKYANDEPMSDEMRAMRVNSL</sequence>
<keyword evidence="2" id="KW-1185">Reference proteome</keyword>
<dbReference type="AlphaFoldDB" id="A0A423XA90"/>